<name>A0A158GUE9_9BURK</name>
<feature type="chain" id="PRO_5008501694" description="Lysozyme inhibitor LprI-like N-terminal domain-containing protein" evidence="1">
    <location>
        <begin position="22"/>
        <end position="187"/>
    </location>
</feature>
<proteinExistence type="predicted"/>
<organism evidence="3 4">
    <name type="scientific">Caballeronia udeis</name>
    <dbReference type="NCBI Taxonomy" id="1232866"/>
    <lineage>
        <taxon>Bacteria</taxon>
        <taxon>Pseudomonadati</taxon>
        <taxon>Pseudomonadota</taxon>
        <taxon>Betaproteobacteria</taxon>
        <taxon>Burkholderiales</taxon>
        <taxon>Burkholderiaceae</taxon>
        <taxon>Caballeronia</taxon>
    </lineage>
</organism>
<dbReference type="RefSeq" id="WP_197500251.1">
    <property type="nucleotide sequence ID" value="NZ_FCOK02000020.1"/>
</dbReference>
<evidence type="ECO:0000256" key="1">
    <source>
        <dbReference type="SAM" id="SignalP"/>
    </source>
</evidence>
<gene>
    <name evidence="3" type="ORF">AWB69_03307</name>
</gene>
<dbReference type="Proteomes" id="UP000054683">
    <property type="component" value="Unassembled WGS sequence"/>
</dbReference>
<dbReference type="EMBL" id="FCOK02000020">
    <property type="protein sequence ID" value="SAL35421.1"/>
    <property type="molecule type" value="Genomic_DNA"/>
</dbReference>
<dbReference type="AlphaFoldDB" id="A0A158GUE9"/>
<dbReference type="InterPro" id="IPR009739">
    <property type="entry name" value="LprI-like_N"/>
</dbReference>
<dbReference type="Pfam" id="PF07007">
    <property type="entry name" value="LprI"/>
    <property type="match status" value="1"/>
</dbReference>
<evidence type="ECO:0000313" key="3">
    <source>
        <dbReference type="EMBL" id="SAL35421.1"/>
    </source>
</evidence>
<sequence length="187" mass="20836">MRFIILILVLVLKLALTSAHAEVCTDTNISILKACAEKNYRIVDEALGKKYHQLMEESDGGTKNALISAEKTWIKYKESSCEPNGNAGAEASLDKLGCLIKLTKLRSDELSYLSIGIGMFGFFSHLAFESEDDSVNRGIVIGKLISKFVSSKDNYWRSYVAQNCKMTSTLLSEDQNMCVAHLTFYKN</sequence>
<evidence type="ECO:0000313" key="4">
    <source>
        <dbReference type="Proteomes" id="UP000054683"/>
    </source>
</evidence>
<dbReference type="Gene3D" id="1.20.1270.180">
    <property type="match status" value="1"/>
</dbReference>
<reference evidence="3 4" key="1">
    <citation type="submission" date="2016-01" db="EMBL/GenBank/DDBJ databases">
        <authorList>
            <person name="Oliw E.H."/>
        </authorList>
    </citation>
    <scope>NUCLEOTIDE SEQUENCE [LARGE SCALE GENOMIC DNA]</scope>
    <source>
        <strain evidence="3">LMG 27134</strain>
    </source>
</reference>
<accession>A0A158GUE9</accession>
<feature type="signal peptide" evidence="1">
    <location>
        <begin position="1"/>
        <end position="21"/>
    </location>
</feature>
<keyword evidence="1" id="KW-0732">Signal</keyword>
<evidence type="ECO:0000259" key="2">
    <source>
        <dbReference type="Pfam" id="PF07007"/>
    </source>
</evidence>
<protein>
    <recommendedName>
        <fullName evidence="2">Lysozyme inhibitor LprI-like N-terminal domain-containing protein</fullName>
    </recommendedName>
</protein>
<feature type="domain" description="Lysozyme inhibitor LprI-like N-terminal" evidence="2">
    <location>
        <begin position="32"/>
        <end position="110"/>
    </location>
</feature>